<gene>
    <name evidence="2" type="ORF">ACFFIT_12790</name>
</gene>
<keyword evidence="1" id="KW-0812">Transmembrane</keyword>
<dbReference type="Pfam" id="PF11391">
    <property type="entry name" value="DUF2798"/>
    <property type="match status" value="1"/>
</dbReference>
<proteinExistence type="predicted"/>
<keyword evidence="1" id="KW-0472">Membrane</keyword>
<evidence type="ECO:0000313" key="3">
    <source>
        <dbReference type="Proteomes" id="UP001589758"/>
    </source>
</evidence>
<feature type="transmembrane region" description="Helical" evidence="1">
    <location>
        <begin position="9"/>
        <end position="34"/>
    </location>
</feature>
<dbReference type="EMBL" id="JBHLXE010000111">
    <property type="protein sequence ID" value="MFC0180949.1"/>
    <property type="molecule type" value="Genomic_DNA"/>
</dbReference>
<feature type="transmembrane region" description="Helical" evidence="1">
    <location>
        <begin position="46"/>
        <end position="64"/>
    </location>
</feature>
<organism evidence="2 3">
    <name type="scientific">Thorsellia kenyensis</name>
    <dbReference type="NCBI Taxonomy" id="1549888"/>
    <lineage>
        <taxon>Bacteria</taxon>
        <taxon>Pseudomonadati</taxon>
        <taxon>Pseudomonadota</taxon>
        <taxon>Gammaproteobacteria</taxon>
        <taxon>Enterobacterales</taxon>
        <taxon>Thorselliaceae</taxon>
        <taxon>Thorsellia</taxon>
    </lineage>
</organism>
<evidence type="ECO:0000256" key="1">
    <source>
        <dbReference type="SAM" id="Phobius"/>
    </source>
</evidence>
<dbReference type="Proteomes" id="UP001589758">
    <property type="component" value="Unassembled WGS sequence"/>
</dbReference>
<dbReference type="InterPro" id="IPR021529">
    <property type="entry name" value="DUF2798"/>
</dbReference>
<protein>
    <submittedName>
        <fullName evidence="2">DUF2798 domain-containing protein</fullName>
    </submittedName>
</protein>
<keyword evidence="3" id="KW-1185">Reference proteome</keyword>
<keyword evidence="1" id="KW-1133">Transmembrane helix</keyword>
<accession>A0ABV6CD88</accession>
<name>A0ABV6CD88_9GAMM</name>
<dbReference type="RefSeq" id="WP_385878252.1">
    <property type="nucleotide sequence ID" value="NZ_JBHLXE010000111.1"/>
</dbReference>
<sequence length="74" mass="8666">MNKQLLTRLVFSFLMSMCMAFFMSGWVTFVNIGFESHYFKTWMRSFMFAWPAAFTIVIILAPFIHKITAKIVGN</sequence>
<evidence type="ECO:0000313" key="2">
    <source>
        <dbReference type="EMBL" id="MFC0180949.1"/>
    </source>
</evidence>
<comment type="caution">
    <text evidence="2">The sequence shown here is derived from an EMBL/GenBank/DDBJ whole genome shotgun (WGS) entry which is preliminary data.</text>
</comment>
<reference evidence="2 3" key="1">
    <citation type="submission" date="2024-09" db="EMBL/GenBank/DDBJ databases">
        <authorList>
            <person name="Sun Q."/>
            <person name="Mori K."/>
        </authorList>
    </citation>
    <scope>NUCLEOTIDE SEQUENCE [LARGE SCALE GENOMIC DNA]</scope>
    <source>
        <strain evidence="2 3">CCM 8545</strain>
    </source>
</reference>